<dbReference type="Proteomes" id="UP000294882">
    <property type="component" value="Unassembled WGS sequence"/>
</dbReference>
<dbReference type="AlphaFoldDB" id="A0A4R7TVG8"/>
<reference evidence="1 2" key="1">
    <citation type="submission" date="2019-03" db="EMBL/GenBank/DDBJ databases">
        <title>Genomic Encyclopedia of Archaeal and Bacterial Type Strains, Phase II (KMG-II): from individual species to whole genera.</title>
        <authorList>
            <person name="Goeker M."/>
        </authorList>
    </citation>
    <scope>NUCLEOTIDE SEQUENCE [LARGE SCALE GENOMIC DNA]</scope>
    <source>
        <strain evidence="1 2">ATCC 25591</strain>
    </source>
</reference>
<dbReference type="InterPro" id="IPR010281">
    <property type="entry name" value="DUF885"/>
</dbReference>
<evidence type="ECO:0000313" key="1">
    <source>
        <dbReference type="EMBL" id="TDU96801.1"/>
    </source>
</evidence>
<comment type="caution">
    <text evidence="1">The sequence shown here is derived from an EMBL/GenBank/DDBJ whole genome shotgun (WGS) entry which is preliminary data.</text>
</comment>
<protein>
    <submittedName>
        <fullName evidence="1">Uncharacterized protein DUF885</fullName>
    </submittedName>
</protein>
<sequence length="840" mass="94948">MKQKNRVLLSTLGLVGGGILGILPTALLSKKCGETKPEIKQDTKEVQSAKKIKEIYENTQKALKEANIFLAAPTEEEADKAVKIIDQQIANIEKEFPEYLGKELGKDINTNVLAWIKGIKYNLELQKSSFTSGIRYLLARFNWGPASSYLSSGYAWNAPVPKTEEIAKKWLDTLKEAVRLKIVPSKVWIKNAINQIVRQALFGNPGSAKKIEDWLKETSNKEINLNDLIDAGDFGPNTKAFYKYYINDYYKASTYGVGQNIDEFKILKENSLNEKENFVEFEDSQKKKTTLYGVGLTETDLKQEKVGIGFMEVSDEAKAKGITGASIYNHLLKMCTTSDLTDQQVFEKGYNTSKAAAENMTKIADKVATLLTGSADADWKPKIKFDENATGDIKDVELKVREGKKVNLPDFIKWLNDESFFFGREEKSYYSEAKVKELLDSTELKPARDELTKFGYNHLLEPANKDQKYRGITNGQFYYGALEGFKAYYQFREATQNYGRTFFDKAVPDYGVQTYDFGDRDAAGVGAYETAVRNFMFNADPYYGLQKWSVTSFANHESMMGHHNQLMYAEHHLTKFKDKDGNEIALTPGIFDYTSYIEGWALFMEWFGIEAKFYGTPDYVSTNLDSLPTDFGWNKSYGITSFLKDVNINWDKEEEVNKSAEAQKMKTLHGGVYYNKVNEAGNSVFTTEGAKIKAAAELCNMLQYFGALNEAQLRNMRLLFDTAYHGATVKGAADLTGGWSIEKVRKYMSDNSALGVGDKESEAKRYLNFVGQATSYNSGKEILKDLYEEVRATTKLSREDFVNKDNHTNTKKFFDILLRNSALPMDAVVAIVRAEYGIKK</sequence>
<dbReference type="RefSeq" id="WP_134076650.1">
    <property type="nucleotide sequence ID" value="NZ_JAQRAZ010000002.1"/>
</dbReference>
<dbReference type="PANTHER" id="PTHR33361">
    <property type="entry name" value="GLR0591 PROTEIN"/>
    <property type="match status" value="1"/>
</dbReference>
<proteinExistence type="predicted"/>
<evidence type="ECO:0000313" key="2">
    <source>
        <dbReference type="Proteomes" id="UP000294882"/>
    </source>
</evidence>
<organism evidence="1 2">
    <name type="scientific">Metamycoplasma hyosynoviae</name>
    <dbReference type="NCBI Taxonomy" id="29559"/>
    <lineage>
        <taxon>Bacteria</taxon>
        <taxon>Bacillati</taxon>
        <taxon>Mycoplasmatota</taxon>
        <taxon>Mycoplasmoidales</taxon>
        <taxon>Metamycoplasmataceae</taxon>
        <taxon>Metamycoplasma</taxon>
    </lineage>
</organism>
<name>A0A4R7TVG8_9BACT</name>
<accession>A0A4R7TVG8</accession>
<dbReference type="Pfam" id="PF05960">
    <property type="entry name" value="DUF885"/>
    <property type="match status" value="2"/>
</dbReference>
<dbReference type="PANTHER" id="PTHR33361:SF2">
    <property type="entry name" value="DUF885 DOMAIN-CONTAINING PROTEIN"/>
    <property type="match status" value="1"/>
</dbReference>
<gene>
    <name evidence="1" type="ORF">JN03_0478</name>
</gene>
<dbReference type="EMBL" id="SOCH01000004">
    <property type="protein sequence ID" value="TDU96801.1"/>
    <property type="molecule type" value="Genomic_DNA"/>
</dbReference>